<proteinExistence type="predicted"/>
<keyword evidence="3" id="KW-1185">Reference proteome</keyword>
<feature type="compositionally biased region" description="Polar residues" evidence="1">
    <location>
        <begin position="397"/>
        <end position="409"/>
    </location>
</feature>
<gene>
    <name evidence="2" type="ORF">BLNAU_20237</name>
</gene>
<name>A0ABQ9WZA8_9EUKA</name>
<organism evidence="2 3">
    <name type="scientific">Blattamonas nauphoetae</name>
    <dbReference type="NCBI Taxonomy" id="2049346"/>
    <lineage>
        <taxon>Eukaryota</taxon>
        <taxon>Metamonada</taxon>
        <taxon>Preaxostyla</taxon>
        <taxon>Oxymonadida</taxon>
        <taxon>Blattamonas</taxon>
    </lineage>
</organism>
<feature type="region of interest" description="Disordered" evidence="1">
    <location>
        <begin position="1"/>
        <end position="30"/>
    </location>
</feature>
<sequence length="409" mass="45018">MVHSMDLPEIVNRPLPSVKTNPTYSAPPRQWPITSRAESPHSRHILFSPPKLNAPPVGSMIPQLHPNLVPNSSLSAKYPEQFNPFLSDTLRDSRKPSNDSVVRRQSRIVRDRNAISTTLSLDCTPKKSSQLSLSYSSSPTLRSTSRASPVLKQRSPQHTPVLSKSAHVIPSSYKTPGPVINQTTIDPATRYIKDHSRDAHRTGSFTPTPASTRPSSSSVNSLDVLNKPGTPPLHFSGPLVLSKSNSMAKSVFHSSAMVSRDEITATFFKDDGHLTPRTVLRTSSTFSYKGPSKQLDATSTPTSSTLSRLRLSEGGHRGRASPFEFKNGKLKFKSSNQHEPLIPVLSLSPLNSERPSEKGEDENDREDEDSRLEEGRRDQQIRQSLELSAKSSESHSVRNSQNSPQGSPK</sequence>
<feature type="compositionally biased region" description="Low complexity" evidence="1">
    <location>
        <begin position="204"/>
        <end position="225"/>
    </location>
</feature>
<comment type="caution">
    <text evidence="2">The sequence shown here is derived from an EMBL/GenBank/DDBJ whole genome shotgun (WGS) entry which is preliminary data.</text>
</comment>
<feature type="region of interest" description="Disordered" evidence="1">
    <location>
        <begin position="125"/>
        <end position="162"/>
    </location>
</feature>
<accession>A0ABQ9WZA8</accession>
<feature type="region of interest" description="Disordered" evidence="1">
    <location>
        <begin position="197"/>
        <end position="225"/>
    </location>
</feature>
<dbReference type="Proteomes" id="UP001281761">
    <property type="component" value="Unassembled WGS sequence"/>
</dbReference>
<evidence type="ECO:0000313" key="2">
    <source>
        <dbReference type="EMBL" id="KAK2944840.1"/>
    </source>
</evidence>
<feature type="compositionally biased region" description="Low complexity" evidence="1">
    <location>
        <begin position="128"/>
        <end position="149"/>
    </location>
</feature>
<feature type="compositionally biased region" description="Polar residues" evidence="1">
    <location>
        <begin position="381"/>
        <end position="391"/>
    </location>
</feature>
<protein>
    <submittedName>
        <fullName evidence="2">Uncharacterized protein</fullName>
    </submittedName>
</protein>
<feature type="region of interest" description="Disordered" evidence="1">
    <location>
        <begin position="284"/>
        <end position="409"/>
    </location>
</feature>
<feature type="compositionally biased region" description="Acidic residues" evidence="1">
    <location>
        <begin position="359"/>
        <end position="371"/>
    </location>
</feature>
<evidence type="ECO:0000313" key="3">
    <source>
        <dbReference type="Proteomes" id="UP001281761"/>
    </source>
</evidence>
<evidence type="ECO:0000256" key="1">
    <source>
        <dbReference type="SAM" id="MobiDB-lite"/>
    </source>
</evidence>
<reference evidence="2 3" key="1">
    <citation type="journal article" date="2022" name="bioRxiv">
        <title>Genomics of Preaxostyla Flagellates Illuminates Evolutionary Transitions and the Path Towards Mitochondrial Loss.</title>
        <authorList>
            <person name="Novak L.V.F."/>
            <person name="Treitli S.C."/>
            <person name="Pyrih J."/>
            <person name="Halakuc P."/>
            <person name="Pipaliya S.V."/>
            <person name="Vacek V."/>
            <person name="Brzon O."/>
            <person name="Soukal P."/>
            <person name="Eme L."/>
            <person name="Dacks J.B."/>
            <person name="Karnkowska A."/>
            <person name="Elias M."/>
            <person name="Hampl V."/>
        </authorList>
    </citation>
    <scope>NUCLEOTIDE SEQUENCE [LARGE SCALE GENOMIC DNA]</scope>
    <source>
        <strain evidence="2">NAU3</strain>
        <tissue evidence="2">Gut</tissue>
    </source>
</reference>
<dbReference type="EMBL" id="JARBJD010000282">
    <property type="protein sequence ID" value="KAK2944840.1"/>
    <property type="molecule type" value="Genomic_DNA"/>
</dbReference>
<feature type="compositionally biased region" description="Low complexity" evidence="1">
    <location>
        <begin position="298"/>
        <end position="309"/>
    </location>
</feature>